<proteinExistence type="predicted"/>
<dbReference type="Proteomes" id="UP000824056">
    <property type="component" value="Unassembled WGS sequence"/>
</dbReference>
<dbReference type="GO" id="GO:0006950">
    <property type="term" value="P:response to stress"/>
    <property type="evidence" value="ECO:0007669"/>
    <property type="project" value="TreeGrafter"/>
</dbReference>
<sequence>MDFQEVRTYVNQYGRLRDIQFAAYELYARKHNLTAKELFVLDIILFSPEGCLQSEICQRLSATRQTISAIIKKFLLKGYIELSESPTDRRNKLVRFTEPGLRYAENIILPAANAEIEAMGQLSGEDIAELVRLTTLFSDFMKEKFENIQEVMVVKYMIKIIRSILI</sequence>
<dbReference type="Pfam" id="PF12802">
    <property type="entry name" value="MarR_2"/>
    <property type="match status" value="1"/>
</dbReference>
<dbReference type="AlphaFoldDB" id="A0A9D2FPV1"/>
<organism evidence="2 3">
    <name type="scientific">Candidatus Blautia pullicola</name>
    <dbReference type="NCBI Taxonomy" id="2838498"/>
    <lineage>
        <taxon>Bacteria</taxon>
        <taxon>Bacillati</taxon>
        <taxon>Bacillota</taxon>
        <taxon>Clostridia</taxon>
        <taxon>Lachnospirales</taxon>
        <taxon>Lachnospiraceae</taxon>
        <taxon>Blautia</taxon>
    </lineage>
</organism>
<name>A0A9D2FPV1_9FIRM</name>
<dbReference type="InterPro" id="IPR036390">
    <property type="entry name" value="WH_DNA-bd_sf"/>
</dbReference>
<dbReference type="InterPro" id="IPR036388">
    <property type="entry name" value="WH-like_DNA-bd_sf"/>
</dbReference>
<comment type="caution">
    <text evidence="2">The sequence shown here is derived from an EMBL/GenBank/DDBJ whole genome shotgun (WGS) entry which is preliminary data.</text>
</comment>
<dbReference type="PANTHER" id="PTHR33164:SF101">
    <property type="entry name" value="TRANSCRIPTIONAL REPRESSOR MPRA"/>
    <property type="match status" value="1"/>
</dbReference>
<evidence type="ECO:0000259" key="1">
    <source>
        <dbReference type="PROSITE" id="PS50995"/>
    </source>
</evidence>
<dbReference type="InterPro" id="IPR039422">
    <property type="entry name" value="MarR/SlyA-like"/>
</dbReference>
<dbReference type="PANTHER" id="PTHR33164">
    <property type="entry name" value="TRANSCRIPTIONAL REGULATOR, MARR FAMILY"/>
    <property type="match status" value="1"/>
</dbReference>
<dbReference type="PROSITE" id="PS50995">
    <property type="entry name" value="HTH_MARR_2"/>
    <property type="match status" value="1"/>
</dbReference>
<reference evidence="2" key="2">
    <citation type="submission" date="2021-04" db="EMBL/GenBank/DDBJ databases">
        <authorList>
            <person name="Gilroy R."/>
        </authorList>
    </citation>
    <scope>NUCLEOTIDE SEQUENCE</scope>
    <source>
        <strain evidence="2">1068</strain>
    </source>
</reference>
<dbReference type="SMART" id="SM00347">
    <property type="entry name" value="HTH_MARR"/>
    <property type="match status" value="1"/>
</dbReference>
<dbReference type="SUPFAM" id="SSF46785">
    <property type="entry name" value="Winged helix' DNA-binding domain"/>
    <property type="match status" value="1"/>
</dbReference>
<evidence type="ECO:0000313" key="3">
    <source>
        <dbReference type="Proteomes" id="UP000824056"/>
    </source>
</evidence>
<gene>
    <name evidence="2" type="ORF">H9809_04230</name>
</gene>
<accession>A0A9D2FPV1</accession>
<protein>
    <submittedName>
        <fullName evidence="2">MarR family transcriptional regulator</fullName>
    </submittedName>
</protein>
<dbReference type="EMBL" id="DXBG01000102">
    <property type="protein sequence ID" value="HIZ65099.1"/>
    <property type="molecule type" value="Genomic_DNA"/>
</dbReference>
<reference evidence="2" key="1">
    <citation type="journal article" date="2021" name="PeerJ">
        <title>Extensive microbial diversity within the chicken gut microbiome revealed by metagenomics and culture.</title>
        <authorList>
            <person name="Gilroy R."/>
            <person name="Ravi A."/>
            <person name="Getino M."/>
            <person name="Pursley I."/>
            <person name="Horton D.L."/>
            <person name="Alikhan N.F."/>
            <person name="Baker D."/>
            <person name="Gharbi K."/>
            <person name="Hall N."/>
            <person name="Watson M."/>
            <person name="Adriaenssens E.M."/>
            <person name="Foster-Nyarko E."/>
            <person name="Jarju S."/>
            <person name="Secka A."/>
            <person name="Antonio M."/>
            <person name="Oren A."/>
            <person name="Chaudhuri R.R."/>
            <person name="La Ragione R."/>
            <person name="Hildebrand F."/>
            <person name="Pallen M.J."/>
        </authorList>
    </citation>
    <scope>NUCLEOTIDE SEQUENCE</scope>
    <source>
        <strain evidence="2">1068</strain>
    </source>
</reference>
<feature type="domain" description="HTH marR-type" evidence="1">
    <location>
        <begin position="1"/>
        <end position="142"/>
    </location>
</feature>
<dbReference type="GO" id="GO:0003700">
    <property type="term" value="F:DNA-binding transcription factor activity"/>
    <property type="evidence" value="ECO:0007669"/>
    <property type="project" value="InterPro"/>
</dbReference>
<evidence type="ECO:0000313" key="2">
    <source>
        <dbReference type="EMBL" id="HIZ65099.1"/>
    </source>
</evidence>
<dbReference type="Gene3D" id="1.10.10.10">
    <property type="entry name" value="Winged helix-like DNA-binding domain superfamily/Winged helix DNA-binding domain"/>
    <property type="match status" value="1"/>
</dbReference>
<dbReference type="InterPro" id="IPR000835">
    <property type="entry name" value="HTH_MarR-typ"/>
</dbReference>